<feature type="signal peptide" evidence="13">
    <location>
        <begin position="1"/>
        <end position="19"/>
    </location>
</feature>
<dbReference type="InterPro" id="IPR000531">
    <property type="entry name" value="Beta-barrel_TonB"/>
</dbReference>
<evidence type="ECO:0000256" key="10">
    <source>
        <dbReference type="PROSITE-ProRule" id="PRU01360"/>
    </source>
</evidence>
<evidence type="ECO:0000256" key="2">
    <source>
        <dbReference type="ARBA" id="ARBA00022448"/>
    </source>
</evidence>
<dbReference type="InterPro" id="IPR010917">
    <property type="entry name" value="TonB_rcpt_CS"/>
</dbReference>
<evidence type="ECO:0000256" key="5">
    <source>
        <dbReference type="ARBA" id="ARBA00022729"/>
    </source>
</evidence>
<dbReference type="Gene3D" id="2.170.130.10">
    <property type="entry name" value="TonB-dependent receptor, plug domain"/>
    <property type="match status" value="1"/>
</dbReference>
<gene>
    <name evidence="16" type="ORF">OO017_02935</name>
</gene>
<comment type="subcellular location">
    <subcellularLocation>
        <location evidence="1 10">Cell outer membrane</location>
        <topology evidence="1 10">Multi-pass membrane protein</topology>
    </subcellularLocation>
</comment>
<evidence type="ECO:0000256" key="8">
    <source>
        <dbReference type="ARBA" id="ARBA00023170"/>
    </source>
</evidence>
<dbReference type="Proteomes" id="UP001207228">
    <property type="component" value="Unassembled WGS sequence"/>
</dbReference>
<evidence type="ECO:0000313" key="17">
    <source>
        <dbReference type="Proteomes" id="UP001207228"/>
    </source>
</evidence>
<dbReference type="InterPro" id="IPR008969">
    <property type="entry name" value="CarboxyPept-like_regulatory"/>
</dbReference>
<evidence type="ECO:0000256" key="13">
    <source>
        <dbReference type="SAM" id="SignalP"/>
    </source>
</evidence>
<keyword evidence="8 16" id="KW-0675">Receptor</keyword>
<evidence type="ECO:0000256" key="9">
    <source>
        <dbReference type="ARBA" id="ARBA00023237"/>
    </source>
</evidence>
<evidence type="ECO:0000256" key="1">
    <source>
        <dbReference type="ARBA" id="ARBA00004571"/>
    </source>
</evidence>
<keyword evidence="2 10" id="KW-0813">Transport</keyword>
<feature type="domain" description="TonB-dependent receptor-like beta-barrel" evidence="14">
    <location>
        <begin position="284"/>
        <end position="775"/>
    </location>
</feature>
<dbReference type="PROSITE" id="PS52016">
    <property type="entry name" value="TONB_DEPENDENT_REC_3"/>
    <property type="match status" value="1"/>
</dbReference>
<dbReference type="Pfam" id="PF07715">
    <property type="entry name" value="Plug"/>
    <property type="match status" value="1"/>
</dbReference>
<keyword evidence="5 13" id="KW-0732">Signal</keyword>
<dbReference type="InterPro" id="IPR036942">
    <property type="entry name" value="Beta-barrel_TonB_sf"/>
</dbReference>
<dbReference type="EMBL" id="JAPFQO010000001">
    <property type="protein sequence ID" value="MCX2738890.1"/>
    <property type="molecule type" value="Genomic_DNA"/>
</dbReference>
<protein>
    <submittedName>
        <fullName evidence="16">TonB-dependent receptor</fullName>
    </submittedName>
</protein>
<feature type="chain" id="PRO_5047372484" evidence="13">
    <location>
        <begin position="20"/>
        <end position="802"/>
    </location>
</feature>
<evidence type="ECO:0000259" key="14">
    <source>
        <dbReference type="Pfam" id="PF00593"/>
    </source>
</evidence>
<accession>A0ABT3RAW5</accession>
<dbReference type="InterPro" id="IPR037066">
    <property type="entry name" value="Plug_dom_sf"/>
</dbReference>
<dbReference type="InterPro" id="IPR039426">
    <property type="entry name" value="TonB-dep_rcpt-like"/>
</dbReference>
<feature type="domain" description="TonB-dependent receptor plug" evidence="15">
    <location>
        <begin position="114"/>
        <end position="219"/>
    </location>
</feature>
<dbReference type="Pfam" id="PF00593">
    <property type="entry name" value="TonB_dep_Rec_b-barrel"/>
    <property type="match status" value="1"/>
</dbReference>
<dbReference type="PROSITE" id="PS01156">
    <property type="entry name" value="TONB_DEPENDENT_REC_2"/>
    <property type="match status" value="1"/>
</dbReference>
<feature type="region of interest" description="Disordered" evidence="12">
    <location>
        <begin position="461"/>
        <end position="484"/>
    </location>
</feature>
<dbReference type="SUPFAM" id="SSF49464">
    <property type="entry name" value="Carboxypeptidase regulatory domain-like"/>
    <property type="match status" value="1"/>
</dbReference>
<comment type="caution">
    <text evidence="16">The sequence shown here is derived from an EMBL/GenBank/DDBJ whole genome shotgun (WGS) entry which is preliminary data.</text>
</comment>
<dbReference type="PANTHER" id="PTHR30069:SF29">
    <property type="entry name" value="HEMOGLOBIN AND HEMOGLOBIN-HAPTOGLOBIN-BINDING PROTEIN 1-RELATED"/>
    <property type="match status" value="1"/>
</dbReference>
<evidence type="ECO:0000256" key="4">
    <source>
        <dbReference type="ARBA" id="ARBA00022692"/>
    </source>
</evidence>
<dbReference type="PANTHER" id="PTHR30069">
    <property type="entry name" value="TONB-DEPENDENT OUTER MEMBRANE RECEPTOR"/>
    <property type="match status" value="1"/>
</dbReference>
<keyword evidence="9 10" id="KW-0998">Cell outer membrane</keyword>
<evidence type="ECO:0000313" key="16">
    <source>
        <dbReference type="EMBL" id="MCX2738890.1"/>
    </source>
</evidence>
<evidence type="ECO:0000256" key="7">
    <source>
        <dbReference type="ARBA" id="ARBA00023136"/>
    </source>
</evidence>
<keyword evidence="3 10" id="KW-1134">Transmembrane beta strand</keyword>
<comment type="similarity">
    <text evidence="10 11">Belongs to the TonB-dependent receptor family.</text>
</comment>
<keyword evidence="6 11" id="KW-0798">TonB box</keyword>
<dbReference type="RefSeq" id="WP_266050936.1">
    <property type="nucleotide sequence ID" value="NZ_JAPFQO010000001.1"/>
</dbReference>
<evidence type="ECO:0000256" key="12">
    <source>
        <dbReference type="SAM" id="MobiDB-lite"/>
    </source>
</evidence>
<sequence length="802" mass="88960">MKSLLTLTLFLLTVSASLAQQIIVRDKTTMEPLPGVTIKTGSTTIQTDAKGEAALPAALPPASLLLFNYIGYQSKSITTAQLKAQLHEVVLTQQSHSLQEVVVSAGRFAQERKYVPQQVEVLSQRELSFMSQPTMAEVLQQTGKVLVQKSQMGGGSPILRGFEANKVLLVVDGVRMNNAIYRGGHLQNVITLDNSMLERTEVIFGPSSVIYGSDALGGVMHFHTLQPQLAPEGEKRTVSGSAFTRYASAPDEKAAHVQLNYGRRNWASLTSITVSDFGNLRQGSNRKSAYGNLGIRNYYAGTTTAGRDTMLLNPNPDIQRPTGYTQYDVLQKIRFQPSASHSHTLNLQLSTSTDVPRYDRLTELADDKLKYASWYYGPQERLLASYTFAHTAPTKLYDEARAVAAVQRLEESRHNRRFGKNWLSHQTEQVWVHSLNADFSKKLRAHRLQYGLEATYNDVQSEADEEDIASGERRTQSSRYPDGGSSMHSVAAYLTNSWEAKPWLVLTQGLRYTYVGLDARFKDKTYFPFLQDDVQQRHHAISGNLGAVLLPGNGWRFAILGSSGFRAPNVDDLSKVFDSTPGNVIVPNPALGPEYTYNLEVSAAKSIAERLHLEVTGYRTWLRDAITVQPFSLNGQDSILYNGDLSQVTANVNAGKAYLYGYSASLQADITNSLSLSSSLNYTYGRVQGAEGETPLDHVPPLFGRTSINLQLKRLRTEFFVLYNGVKSLEEYSPSGEDNLKYATPDGMPAWHTLNLRTAFQITPNLQFQAALENITDRYYRVFASGISAPGRNVVLTLRGKF</sequence>
<organism evidence="16 17">
    <name type="scientific">Pontibacter anaerobius</name>
    <dbReference type="NCBI Taxonomy" id="2993940"/>
    <lineage>
        <taxon>Bacteria</taxon>
        <taxon>Pseudomonadati</taxon>
        <taxon>Bacteroidota</taxon>
        <taxon>Cytophagia</taxon>
        <taxon>Cytophagales</taxon>
        <taxon>Hymenobacteraceae</taxon>
        <taxon>Pontibacter</taxon>
    </lineage>
</organism>
<keyword evidence="17" id="KW-1185">Reference proteome</keyword>
<evidence type="ECO:0000256" key="3">
    <source>
        <dbReference type="ARBA" id="ARBA00022452"/>
    </source>
</evidence>
<reference evidence="16 17" key="1">
    <citation type="submission" date="2022-11" db="EMBL/GenBank/DDBJ databases">
        <title>The characterization of three novel Bacteroidetes species and genomic analysis of their roles in tidal elemental geochemical cycles.</title>
        <authorList>
            <person name="Ma K.-J."/>
        </authorList>
    </citation>
    <scope>NUCLEOTIDE SEQUENCE [LARGE SCALE GENOMIC DNA]</scope>
    <source>
        <strain evidence="16 17">M82</strain>
    </source>
</reference>
<evidence type="ECO:0000256" key="6">
    <source>
        <dbReference type="ARBA" id="ARBA00023077"/>
    </source>
</evidence>
<dbReference type="InterPro" id="IPR012910">
    <property type="entry name" value="Plug_dom"/>
</dbReference>
<name>A0ABT3RAW5_9BACT</name>
<dbReference type="Gene3D" id="2.40.170.20">
    <property type="entry name" value="TonB-dependent receptor, beta-barrel domain"/>
    <property type="match status" value="1"/>
</dbReference>
<proteinExistence type="inferred from homology"/>
<keyword evidence="4 10" id="KW-0812">Transmembrane</keyword>
<keyword evidence="7 10" id="KW-0472">Membrane</keyword>
<dbReference type="SUPFAM" id="SSF56935">
    <property type="entry name" value="Porins"/>
    <property type="match status" value="1"/>
</dbReference>
<evidence type="ECO:0000259" key="15">
    <source>
        <dbReference type="Pfam" id="PF07715"/>
    </source>
</evidence>
<evidence type="ECO:0000256" key="11">
    <source>
        <dbReference type="RuleBase" id="RU003357"/>
    </source>
</evidence>